<dbReference type="Proteomes" id="UP001151529">
    <property type="component" value="Chromosome 16"/>
</dbReference>
<protein>
    <submittedName>
        <fullName evidence="1">Uncharacterized protein</fullName>
    </submittedName>
</protein>
<reference evidence="1" key="1">
    <citation type="submission" date="2022-11" db="EMBL/GenBank/DDBJ databases">
        <authorList>
            <person name="Hyden B.L."/>
            <person name="Feng K."/>
            <person name="Yates T."/>
            <person name="Jawdy S."/>
            <person name="Smart L.B."/>
            <person name="Muchero W."/>
        </authorList>
    </citation>
    <scope>NUCLEOTIDE SEQUENCE</scope>
    <source>
        <tissue evidence="1">Shoot tip</tissue>
    </source>
</reference>
<dbReference type="EMBL" id="JAPFFL010000001">
    <property type="protein sequence ID" value="KAJ6751768.1"/>
    <property type="molecule type" value="Genomic_DNA"/>
</dbReference>
<comment type="caution">
    <text evidence="1">The sequence shown here is derived from an EMBL/GenBank/DDBJ whole genome shotgun (WGS) entry which is preliminary data.</text>
</comment>
<organism evidence="1 2">
    <name type="scientific">Salix viminalis</name>
    <name type="common">Common osier</name>
    <name type="synonym">Basket willow</name>
    <dbReference type="NCBI Taxonomy" id="40686"/>
    <lineage>
        <taxon>Eukaryota</taxon>
        <taxon>Viridiplantae</taxon>
        <taxon>Streptophyta</taxon>
        <taxon>Embryophyta</taxon>
        <taxon>Tracheophyta</taxon>
        <taxon>Spermatophyta</taxon>
        <taxon>Magnoliopsida</taxon>
        <taxon>eudicotyledons</taxon>
        <taxon>Gunneridae</taxon>
        <taxon>Pentapetalae</taxon>
        <taxon>rosids</taxon>
        <taxon>fabids</taxon>
        <taxon>Malpighiales</taxon>
        <taxon>Salicaceae</taxon>
        <taxon>Saliceae</taxon>
        <taxon>Salix</taxon>
    </lineage>
</organism>
<proteinExistence type="predicted"/>
<evidence type="ECO:0000313" key="1">
    <source>
        <dbReference type="EMBL" id="KAJ6751768.1"/>
    </source>
</evidence>
<name>A0A9Q0ZYM2_SALVM</name>
<evidence type="ECO:0000313" key="2">
    <source>
        <dbReference type="Proteomes" id="UP001151529"/>
    </source>
</evidence>
<dbReference type="AlphaFoldDB" id="A0A9Q0ZYM2"/>
<keyword evidence="2" id="KW-1185">Reference proteome</keyword>
<accession>A0A9Q0ZYM2</accession>
<dbReference type="OrthoDB" id="537968at2759"/>
<dbReference type="PANTHER" id="PTHR47679">
    <property type="entry name" value="PROTEIN TORNADO 1"/>
    <property type="match status" value="1"/>
</dbReference>
<dbReference type="PANTHER" id="PTHR47679:SF1">
    <property type="entry name" value="PROTEIN TORNADO 1"/>
    <property type="match status" value="1"/>
</dbReference>
<gene>
    <name evidence="1" type="ORF">OIU85_002216</name>
</gene>
<reference evidence="1" key="2">
    <citation type="journal article" date="2023" name="Int. J. Mol. Sci.">
        <title>De Novo Assembly and Annotation of 11 Diverse Shrub Willow (Salix) Genomes Reveals Novel Gene Organization in Sex-Linked Regions.</title>
        <authorList>
            <person name="Hyden B."/>
            <person name="Feng K."/>
            <person name="Yates T.B."/>
            <person name="Jawdy S."/>
            <person name="Cereghino C."/>
            <person name="Smart L.B."/>
            <person name="Muchero W."/>
        </authorList>
    </citation>
    <scope>NUCLEOTIDE SEQUENCE [LARGE SCALE GENOMIC DNA]</scope>
    <source>
        <tissue evidence="1">Shoot tip</tissue>
    </source>
</reference>
<sequence length="113" mass="12700">MQTLQVNPWIEDIDLARTPLQNSGKADGIHQRLGQNGKTELETDTDLFKDMPLTEPQSCRVFFCGQEYAGKTALCNSISQNFSSKLPYIDHVRNLVNPVEQAVRASGMKIKDF</sequence>